<dbReference type="InterPro" id="IPR011856">
    <property type="entry name" value="tRNA_endonuc-like_dom_sf"/>
</dbReference>
<keyword evidence="3" id="KW-0378">Hydrolase</keyword>
<dbReference type="PANTHER" id="PTHR34039:SF1">
    <property type="entry name" value="UPF0102 PROTEIN YRAN"/>
    <property type="match status" value="1"/>
</dbReference>
<dbReference type="CDD" id="cd20736">
    <property type="entry name" value="PoNe_Nuclease"/>
    <property type="match status" value="1"/>
</dbReference>
<proteinExistence type="inferred from homology"/>
<protein>
    <recommendedName>
        <fullName evidence="2">UPF0102 protein EQP59_10505</fullName>
    </recommendedName>
</protein>
<name>A0A410JU68_ORNRH</name>
<dbReference type="SUPFAM" id="SSF52980">
    <property type="entry name" value="Restriction endonuclease-like"/>
    <property type="match status" value="1"/>
</dbReference>
<reference evidence="3 4" key="1">
    <citation type="submission" date="2019-01" db="EMBL/GenBank/DDBJ databases">
        <title>Whole Genome of Ornithobacterium rhinotracheale FARPER-174b.</title>
        <authorList>
            <person name="Tataje-Lavanda L.A."/>
            <person name="Montalvan A."/>
            <person name="Montesinos R."/>
            <person name="Zimic M."/>
            <person name="Fernandez-Sanchez M."/>
            <person name="Fernandez-Diaz M."/>
        </authorList>
    </citation>
    <scope>NUCLEOTIDE SEQUENCE [LARGE SCALE GENOMIC DNA]</scope>
    <source>
        <strain evidence="3 4">FARPER-174b</strain>
    </source>
</reference>
<dbReference type="RefSeq" id="WP_128502179.1">
    <property type="nucleotide sequence ID" value="NZ_CP035107.1"/>
</dbReference>
<gene>
    <name evidence="3" type="ORF">EQP59_10505</name>
</gene>
<dbReference type="Pfam" id="PF02021">
    <property type="entry name" value="UPF0102"/>
    <property type="match status" value="1"/>
</dbReference>
<dbReference type="OrthoDB" id="9802516at2"/>
<sequence length="121" mass="13923">MAEHNDFGKMAENYVAEKYRKNGYEILAQNWYFHPAEIDLIARRGNTLAIVEVKARNSEAFENPEDAVTLAKKRRLIAAADAYMQEKDLALECRFDIAVVVRRAGKLHFKVFTDAFFAHEV</sequence>
<dbReference type="GO" id="GO:0004519">
    <property type="term" value="F:endonuclease activity"/>
    <property type="evidence" value="ECO:0007669"/>
    <property type="project" value="UniProtKB-KW"/>
</dbReference>
<organism evidence="3 4">
    <name type="scientific">Ornithobacterium rhinotracheale</name>
    <dbReference type="NCBI Taxonomy" id="28251"/>
    <lineage>
        <taxon>Bacteria</taxon>
        <taxon>Pseudomonadati</taxon>
        <taxon>Bacteroidota</taxon>
        <taxon>Flavobacteriia</taxon>
        <taxon>Flavobacteriales</taxon>
        <taxon>Weeksellaceae</taxon>
        <taxon>Ornithobacterium</taxon>
    </lineage>
</organism>
<dbReference type="InterPro" id="IPR011335">
    <property type="entry name" value="Restrct_endonuc-II-like"/>
</dbReference>
<evidence type="ECO:0000256" key="1">
    <source>
        <dbReference type="ARBA" id="ARBA00006738"/>
    </source>
</evidence>
<dbReference type="Proteomes" id="UP000287701">
    <property type="component" value="Chromosome"/>
</dbReference>
<keyword evidence="3" id="KW-0255">Endonuclease</keyword>
<dbReference type="Gene3D" id="3.40.1350.10">
    <property type="match status" value="1"/>
</dbReference>
<dbReference type="EMBL" id="CP035107">
    <property type="protein sequence ID" value="QAR31740.1"/>
    <property type="molecule type" value="Genomic_DNA"/>
</dbReference>
<evidence type="ECO:0000313" key="3">
    <source>
        <dbReference type="EMBL" id="QAR31740.1"/>
    </source>
</evidence>
<evidence type="ECO:0000256" key="2">
    <source>
        <dbReference type="HAMAP-Rule" id="MF_00048"/>
    </source>
</evidence>
<dbReference type="InterPro" id="IPR003509">
    <property type="entry name" value="UPF0102_YraN-like"/>
</dbReference>
<comment type="similarity">
    <text evidence="1 2">Belongs to the UPF0102 family.</text>
</comment>
<dbReference type="GO" id="GO:0003676">
    <property type="term" value="F:nucleic acid binding"/>
    <property type="evidence" value="ECO:0007669"/>
    <property type="project" value="InterPro"/>
</dbReference>
<dbReference type="HAMAP" id="MF_00048">
    <property type="entry name" value="UPF0102"/>
    <property type="match status" value="1"/>
</dbReference>
<keyword evidence="3" id="KW-0540">Nuclease</keyword>
<evidence type="ECO:0000313" key="4">
    <source>
        <dbReference type="Proteomes" id="UP000287701"/>
    </source>
</evidence>
<accession>A0A410JU68</accession>
<dbReference type="PANTHER" id="PTHR34039">
    <property type="entry name" value="UPF0102 PROTEIN YRAN"/>
    <property type="match status" value="1"/>
</dbReference>
<dbReference type="AlphaFoldDB" id="A0A410JU68"/>